<keyword evidence="6 7" id="KW-0998">Cell outer membrane</keyword>
<dbReference type="Gene3D" id="2.170.130.10">
    <property type="entry name" value="TonB-dependent receptor, plug domain"/>
    <property type="match status" value="1"/>
</dbReference>
<keyword evidence="5 7" id="KW-0472">Membrane</keyword>
<accession>A0ABT8R4Q5</accession>
<evidence type="ECO:0000256" key="7">
    <source>
        <dbReference type="PROSITE-ProRule" id="PRU01360"/>
    </source>
</evidence>
<evidence type="ECO:0000256" key="2">
    <source>
        <dbReference type="ARBA" id="ARBA00022448"/>
    </source>
</evidence>
<evidence type="ECO:0000313" key="10">
    <source>
        <dbReference type="Proteomes" id="UP001168528"/>
    </source>
</evidence>
<evidence type="ECO:0000259" key="8">
    <source>
        <dbReference type="Pfam" id="PF07715"/>
    </source>
</evidence>
<comment type="similarity">
    <text evidence="7">Belongs to the TonB-dependent receptor family.</text>
</comment>
<dbReference type="SUPFAM" id="SSF49464">
    <property type="entry name" value="Carboxypeptidase regulatory domain-like"/>
    <property type="match status" value="1"/>
</dbReference>
<name>A0ABT8R4Q5_9BACT</name>
<dbReference type="PROSITE" id="PS52016">
    <property type="entry name" value="TONB_DEPENDENT_REC_3"/>
    <property type="match status" value="1"/>
</dbReference>
<dbReference type="InterPro" id="IPR008969">
    <property type="entry name" value="CarboxyPept-like_regulatory"/>
</dbReference>
<dbReference type="Gene3D" id="2.40.170.20">
    <property type="entry name" value="TonB-dependent receptor, beta-barrel domain"/>
    <property type="match status" value="1"/>
</dbReference>
<dbReference type="InterPro" id="IPR037066">
    <property type="entry name" value="Plug_dom_sf"/>
</dbReference>
<evidence type="ECO:0000256" key="5">
    <source>
        <dbReference type="ARBA" id="ARBA00023136"/>
    </source>
</evidence>
<comment type="subcellular location">
    <subcellularLocation>
        <location evidence="1 7">Cell outer membrane</location>
        <topology evidence="1 7">Multi-pass membrane protein</topology>
    </subcellularLocation>
</comment>
<dbReference type="InterPro" id="IPR036942">
    <property type="entry name" value="Beta-barrel_TonB_sf"/>
</dbReference>
<reference evidence="9" key="1">
    <citation type="submission" date="2023-07" db="EMBL/GenBank/DDBJ databases">
        <title>The genome sequence of Rhodocytophaga aerolata KACC 12507.</title>
        <authorList>
            <person name="Zhang X."/>
        </authorList>
    </citation>
    <scope>NUCLEOTIDE SEQUENCE</scope>
    <source>
        <strain evidence="9">KACC 12507</strain>
    </source>
</reference>
<dbReference type="InterPro" id="IPR039426">
    <property type="entry name" value="TonB-dep_rcpt-like"/>
</dbReference>
<evidence type="ECO:0000256" key="6">
    <source>
        <dbReference type="ARBA" id="ARBA00023237"/>
    </source>
</evidence>
<dbReference type="NCBIfam" id="TIGR04056">
    <property type="entry name" value="OMP_RagA_SusC"/>
    <property type="match status" value="1"/>
</dbReference>
<keyword evidence="2 7" id="KW-0813">Transport</keyword>
<evidence type="ECO:0000256" key="4">
    <source>
        <dbReference type="ARBA" id="ARBA00022692"/>
    </source>
</evidence>
<dbReference type="SUPFAM" id="SSF56935">
    <property type="entry name" value="Porins"/>
    <property type="match status" value="1"/>
</dbReference>
<dbReference type="Pfam" id="PF13715">
    <property type="entry name" value="CarbopepD_reg_2"/>
    <property type="match status" value="1"/>
</dbReference>
<gene>
    <name evidence="9" type="ORF">Q0590_12485</name>
</gene>
<dbReference type="NCBIfam" id="TIGR04057">
    <property type="entry name" value="SusC_RagA_signa"/>
    <property type="match status" value="1"/>
</dbReference>
<dbReference type="Proteomes" id="UP001168528">
    <property type="component" value="Unassembled WGS sequence"/>
</dbReference>
<dbReference type="InterPro" id="IPR023996">
    <property type="entry name" value="TonB-dep_OMP_SusC/RagA"/>
</dbReference>
<dbReference type="InterPro" id="IPR023997">
    <property type="entry name" value="TonB-dep_OMP_SusC/RagA_CS"/>
</dbReference>
<evidence type="ECO:0000313" key="9">
    <source>
        <dbReference type="EMBL" id="MDO1447077.1"/>
    </source>
</evidence>
<sequence>MVKNMYQNKDNLRKALVLQLSHVWKFTTLLLVILFLHSYTSQAQSRLAGKVTSTLDNQPIPGVNIVIKGSTTGTTTDGNGDFSIETKSGDVLVVSFIGYQTEEVAVTNQTRLDIQLAEDITTLGEVVVVGYGELKRTDITSAQTTISAKEIQSTVNTTIEQAIQGRTAGVYVTQNTGQPGGGISVNIRGINSINGSNEPLYVIDGVQIAPPTVQYGARSSTNPLAGLNPSDIESMEILQGPSATAIYGSRGTNGVVLITTKRGKAGQMNINYGYTFSLQDKPEFLSTMDLQQYATMHNAIRTLTGGTLTTEFQDPSILGKGTNWQDALFKRAPLHKHQLSLSGGSEKTTFYLSGEYFDQEGVATGSAFDRYSVRLNVDNQTRKWLKIGTNLNFSQTNEELGTSQSDVIINALQMAPNIAVVNPNGTWGGADATNGSSTQFTPPNPIALAELIQNNFKRRNFLGGVNADVTILKGLTFRTSFNGNIGFNNSVFFTPTYQLGSVVNSTASLERRNETNTYWNWNQLLQYTNRFGKHDINLMASHESQESLWENIYGSRTGFVSNDLIELTLGNPLGQQNGSARGQWAMESYLGRAVYSFADKYIVQGAFRADGSANFGPENRWGFFPSVSVAWRVTQEPFMEAMPFINELKLRAETGLTGNQGDGGRIFSPLGAVTTPWGSGFRASRYGNAGLQWEETQTNNIGFNLSILNSRVQVEGDFYVKNTDNLLMENPLPWYMGTSAEGSIAPPTVNIGALQNKGYAFTLNTINVDNGQVNWTTNFNVSGFRTKVTEFYSEAAFLDRTSWWMSNWTQRAVVGQAPWLMRGYVAEGLFQSVEEINASAIPTRNGERLPVDPSGVWVGDIKYKDLNGDNVIDERDQTFIGNPWPKVTLGLTNTVSYKGFELTALLTGAFGNDVYNYIRFVNTNPNQINLGRNMLAETFDYAKVEGEGTSAYISNPGTTVPRITSTDANGNGVRHSSKFIEDGSYVRVKNLQLSYNLPKSLLGVQNVVQGARVSFGIQNLATFTKYKGMDPEVGAYVGNNVSATTQSIGLDYGRYPLTRMYTFNIGIDF</sequence>
<dbReference type="Gene3D" id="2.60.40.1120">
    <property type="entry name" value="Carboxypeptidase-like, regulatory domain"/>
    <property type="match status" value="1"/>
</dbReference>
<dbReference type="EMBL" id="JAUKPO010000006">
    <property type="protein sequence ID" value="MDO1447077.1"/>
    <property type="molecule type" value="Genomic_DNA"/>
</dbReference>
<feature type="domain" description="TonB-dependent receptor plug" evidence="8">
    <location>
        <begin position="137"/>
        <end position="255"/>
    </location>
</feature>
<protein>
    <submittedName>
        <fullName evidence="9">TonB-dependent receptor</fullName>
    </submittedName>
</protein>
<organism evidence="9 10">
    <name type="scientific">Rhodocytophaga aerolata</name>
    <dbReference type="NCBI Taxonomy" id="455078"/>
    <lineage>
        <taxon>Bacteria</taxon>
        <taxon>Pseudomonadati</taxon>
        <taxon>Bacteroidota</taxon>
        <taxon>Cytophagia</taxon>
        <taxon>Cytophagales</taxon>
        <taxon>Rhodocytophagaceae</taxon>
        <taxon>Rhodocytophaga</taxon>
    </lineage>
</organism>
<dbReference type="RefSeq" id="WP_302037881.1">
    <property type="nucleotide sequence ID" value="NZ_JAUKPO010000006.1"/>
</dbReference>
<comment type="caution">
    <text evidence="9">The sequence shown here is derived from an EMBL/GenBank/DDBJ whole genome shotgun (WGS) entry which is preliminary data.</text>
</comment>
<dbReference type="InterPro" id="IPR012910">
    <property type="entry name" value="Plug_dom"/>
</dbReference>
<evidence type="ECO:0000256" key="3">
    <source>
        <dbReference type="ARBA" id="ARBA00022452"/>
    </source>
</evidence>
<proteinExistence type="inferred from homology"/>
<keyword evidence="9" id="KW-0675">Receptor</keyword>
<keyword evidence="4 7" id="KW-0812">Transmembrane</keyword>
<dbReference type="Pfam" id="PF07715">
    <property type="entry name" value="Plug"/>
    <property type="match status" value="1"/>
</dbReference>
<keyword evidence="3 7" id="KW-1134">Transmembrane beta strand</keyword>
<evidence type="ECO:0000256" key="1">
    <source>
        <dbReference type="ARBA" id="ARBA00004571"/>
    </source>
</evidence>
<keyword evidence="10" id="KW-1185">Reference proteome</keyword>